<feature type="region of interest" description="Disordered" evidence="1">
    <location>
        <begin position="39"/>
        <end position="65"/>
    </location>
</feature>
<protein>
    <submittedName>
        <fullName evidence="2">Uncharacterized protein</fullName>
    </submittedName>
</protein>
<dbReference type="KEGG" id="naj:B1756_11310"/>
<name>A0A2Z2HT01_9EURY</name>
<dbReference type="AlphaFoldDB" id="A0A2Z2HT01"/>
<evidence type="ECO:0000313" key="2">
    <source>
        <dbReference type="EMBL" id="ARS90252.1"/>
    </source>
</evidence>
<gene>
    <name evidence="2" type="ORF">B1756_11310</name>
</gene>
<evidence type="ECO:0000256" key="1">
    <source>
        <dbReference type="SAM" id="MobiDB-lite"/>
    </source>
</evidence>
<dbReference type="EMBL" id="CP019893">
    <property type="protein sequence ID" value="ARS90252.1"/>
    <property type="molecule type" value="Genomic_DNA"/>
</dbReference>
<accession>A0A2Z2HT01</accession>
<reference evidence="3" key="1">
    <citation type="submission" date="2017-02" db="EMBL/GenBank/DDBJ databases">
        <title>Natronthermophilus aegyptiacus gen. nov.,sp. nov., an aerobic, extremely halophilic alkalithermophilic archaeon isolated from the athalassohaline Wadi An Natrun, Egypt.</title>
        <authorList>
            <person name="Zhao B."/>
        </authorList>
    </citation>
    <scope>NUCLEOTIDE SEQUENCE [LARGE SCALE GENOMIC DNA]</scope>
    <source>
        <strain evidence="3">JW/NM-HA 15</strain>
    </source>
</reference>
<sequence length="65" mass="7365">MERESHGGVLSLFRSEVVVEGHDARAGLVLERPLGSRKRADYEYARSTPMSTISSSRWNRSSSRR</sequence>
<proteinExistence type="predicted"/>
<organism evidence="2 3">
    <name type="scientific">Natrarchaeobaculum aegyptiacum</name>
    <dbReference type="NCBI Taxonomy" id="745377"/>
    <lineage>
        <taxon>Archaea</taxon>
        <taxon>Methanobacteriati</taxon>
        <taxon>Methanobacteriota</taxon>
        <taxon>Stenosarchaea group</taxon>
        <taxon>Halobacteria</taxon>
        <taxon>Halobacteriales</taxon>
        <taxon>Natrialbaceae</taxon>
        <taxon>Natrarchaeobaculum</taxon>
    </lineage>
</organism>
<feature type="compositionally biased region" description="Low complexity" evidence="1">
    <location>
        <begin position="51"/>
        <end position="65"/>
    </location>
</feature>
<keyword evidence="3" id="KW-1185">Reference proteome</keyword>
<evidence type="ECO:0000313" key="3">
    <source>
        <dbReference type="Proteomes" id="UP000250088"/>
    </source>
</evidence>
<dbReference type="Proteomes" id="UP000250088">
    <property type="component" value="Chromosome"/>
</dbReference>